<dbReference type="InterPro" id="IPR018247">
    <property type="entry name" value="EF_Hand_1_Ca_BS"/>
</dbReference>
<organism evidence="2 3">
    <name type="scientific">Bythopirellula goksoeyrii</name>
    <dbReference type="NCBI Taxonomy" id="1400387"/>
    <lineage>
        <taxon>Bacteria</taxon>
        <taxon>Pseudomonadati</taxon>
        <taxon>Planctomycetota</taxon>
        <taxon>Planctomycetia</taxon>
        <taxon>Pirellulales</taxon>
        <taxon>Lacipirellulaceae</taxon>
        <taxon>Bythopirellula</taxon>
    </lineage>
</organism>
<feature type="signal peptide" evidence="1">
    <location>
        <begin position="1"/>
        <end position="29"/>
    </location>
</feature>
<dbReference type="AlphaFoldDB" id="A0A5B9QGJ0"/>
<keyword evidence="3" id="KW-1185">Reference proteome</keyword>
<evidence type="ECO:0000313" key="3">
    <source>
        <dbReference type="Proteomes" id="UP000323917"/>
    </source>
</evidence>
<evidence type="ECO:0000256" key="1">
    <source>
        <dbReference type="SAM" id="SignalP"/>
    </source>
</evidence>
<dbReference type="EMBL" id="CP042913">
    <property type="protein sequence ID" value="QEG36692.1"/>
    <property type="molecule type" value="Genomic_DNA"/>
</dbReference>
<dbReference type="PROSITE" id="PS00018">
    <property type="entry name" value="EF_HAND_1"/>
    <property type="match status" value="1"/>
</dbReference>
<feature type="chain" id="PRO_5022952205" description="PEP-CTERM protein-sorting domain-containing protein" evidence="1">
    <location>
        <begin position="30"/>
        <end position="330"/>
    </location>
</feature>
<dbReference type="RefSeq" id="WP_148075012.1">
    <property type="nucleotide sequence ID" value="NZ_CP042913.1"/>
</dbReference>
<keyword evidence="1" id="KW-0732">Signal</keyword>
<name>A0A5B9QGJ0_9BACT</name>
<dbReference type="Proteomes" id="UP000323917">
    <property type="component" value="Chromosome"/>
</dbReference>
<reference evidence="2 3" key="1">
    <citation type="submission" date="2019-08" db="EMBL/GenBank/DDBJ databases">
        <title>Deep-cultivation of Planctomycetes and their phenomic and genomic characterization uncovers novel biology.</title>
        <authorList>
            <person name="Wiegand S."/>
            <person name="Jogler M."/>
            <person name="Boedeker C."/>
            <person name="Pinto D."/>
            <person name="Vollmers J."/>
            <person name="Rivas-Marin E."/>
            <person name="Kohn T."/>
            <person name="Peeters S.H."/>
            <person name="Heuer A."/>
            <person name="Rast P."/>
            <person name="Oberbeckmann S."/>
            <person name="Bunk B."/>
            <person name="Jeske O."/>
            <person name="Meyerdierks A."/>
            <person name="Storesund J.E."/>
            <person name="Kallscheuer N."/>
            <person name="Luecker S."/>
            <person name="Lage O.M."/>
            <person name="Pohl T."/>
            <person name="Merkel B.J."/>
            <person name="Hornburger P."/>
            <person name="Mueller R.-W."/>
            <person name="Bruemmer F."/>
            <person name="Labrenz M."/>
            <person name="Spormann A.M."/>
            <person name="Op den Camp H."/>
            <person name="Overmann J."/>
            <person name="Amann R."/>
            <person name="Jetten M.S.M."/>
            <person name="Mascher T."/>
            <person name="Medema M.H."/>
            <person name="Devos D.P."/>
            <person name="Kaster A.-K."/>
            <person name="Ovreas L."/>
            <person name="Rohde M."/>
            <person name="Galperin M.Y."/>
            <person name="Jogler C."/>
        </authorList>
    </citation>
    <scope>NUCLEOTIDE SEQUENCE [LARGE SCALE GENOMIC DNA]</scope>
    <source>
        <strain evidence="2 3">Pr1d</strain>
    </source>
</reference>
<gene>
    <name evidence="2" type="ORF">Pr1d_40280</name>
</gene>
<evidence type="ECO:0008006" key="4">
    <source>
        <dbReference type="Google" id="ProtNLM"/>
    </source>
</evidence>
<accession>A0A5B9QGJ0</accession>
<proteinExistence type="predicted"/>
<sequence precursor="true">MKALLSGKLLAGFATALLLTAGLAVSAHAQTVLIDFGNNVTSYRGLPIANPDANGYNWNSLQPGLFYTDLVDSDNNATTIDFGFSTPVGTDSYNGPAGATSAGTILSDVTFADVDATSLGILGGACDADTGTGTCEGVFDFAATDPGAPVRFEIQELDLTKTYDLTFFGSHKYSVGNTTTYNVYTDDTYTTLVDSASLQHQDSSDPSMHNRDMVATISGVSPSATSILYLEFVGDSSVTGSQGYLNVMQLEGMASSLAGDFDEDGDVDGNDFLVWQRDLNVGSLTEWQDNYGAPALVAALGAVPEPNTFCLLLLTSLGTISFRRTTESRI</sequence>
<protein>
    <recommendedName>
        <fullName evidence="4">PEP-CTERM protein-sorting domain-containing protein</fullName>
    </recommendedName>
</protein>
<evidence type="ECO:0000313" key="2">
    <source>
        <dbReference type="EMBL" id="QEG36692.1"/>
    </source>
</evidence>
<dbReference type="KEGG" id="bgok:Pr1d_40280"/>